<dbReference type="GeneID" id="34619297"/>
<accession>A0A6P6S5D2</accession>
<evidence type="ECO:0000313" key="4">
    <source>
        <dbReference type="RefSeq" id="XP_026194540.1"/>
    </source>
</evidence>
<evidence type="ECO:0000256" key="1">
    <source>
        <dbReference type="SAM" id="MobiDB-lite"/>
    </source>
</evidence>
<evidence type="ECO:0000313" key="3">
    <source>
        <dbReference type="Proteomes" id="UP000515125"/>
    </source>
</evidence>
<feature type="region of interest" description="Disordered" evidence="1">
    <location>
        <begin position="445"/>
        <end position="489"/>
    </location>
</feature>
<proteinExistence type="predicted"/>
<feature type="domain" description="AP2-coincident C-terminal" evidence="2">
    <location>
        <begin position="333"/>
        <end position="417"/>
    </location>
</feature>
<feature type="compositionally biased region" description="Low complexity" evidence="1">
    <location>
        <begin position="446"/>
        <end position="456"/>
    </location>
</feature>
<keyword evidence="3" id="KW-1185">Reference proteome</keyword>
<dbReference type="RefSeq" id="XP_026194540.1">
    <property type="nucleotide sequence ID" value="XM_026338755.1"/>
</dbReference>
<feature type="compositionally biased region" description="Low complexity" evidence="1">
    <location>
        <begin position="478"/>
        <end position="489"/>
    </location>
</feature>
<evidence type="ECO:0000259" key="2">
    <source>
        <dbReference type="Pfam" id="PF14733"/>
    </source>
</evidence>
<protein>
    <submittedName>
        <fullName evidence="4">Uncharacterized protein LOC34619297</fullName>
    </submittedName>
</protein>
<feature type="region of interest" description="Disordered" evidence="1">
    <location>
        <begin position="1"/>
        <end position="22"/>
    </location>
</feature>
<gene>
    <name evidence="4" type="primary">LOC34619297</name>
</gene>
<dbReference type="AlphaFoldDB" id="A0A6P6S5D2"/>
<dbReference type="InterPro" id="IPR028078">
    <property type="entry name" value="ACDC"/>
</dbReference>
<feature type="compositionally biased region" description="Basic and acidic residues" evidence="1">
    <location>
        <begin position="37"/>
        <end position="47"/>
    </location>
</feature>
<dbReference type="OrthoDB" id="331212at2759"/>
<reference evidence="4" key="1">
    <citation type="submission" date="2025-08" db="UniProtKB">
        <authorList>
            <consortium name="RefSeq"/>
        </authorList>
    </citation>
    <scope>IDENTIFICATION</scope>
</reference>
<organism evidence="3 4">
    <name type="scientific">Cyclospora cayetanensis</name>
    <dbReference type="NCBI Taxonomy" id="88456"/>
    <lineage>
        <taxon>Eukaryota</taxon>
        <taxon>Sar</taxon>
        <taxon>Alveolata</taxon>
        <taxon>Apicomplexa</taxon>
        <taxon>Conoidasida</taxon>
        <taxon>Coccidia</taxon>
        <taxon>Eucoccidiorida</taxon>
        <taxon>Eimeriorina</taxon>
        <taxon>Eimeriidae</taxon>
        <taxon>Cyclospora</taxon>
    </lineage>
</organism>
<sequence length="506" mass="54100">MDDSSRNAARAVSAGSAAPNHGLASSAAAAYSLAEASRSDPQEHAADEGAPSPEIPHIAVSLSPCAVSASGTSSNAAAAAPHSSEESCLHWGGADAASVAAWLQQEKLQGVYRLLVESLLTPTPKTSAGSRLTSLASRASQLPSVRGVVYDPHHYQFLARFFETETSEAPTTKRFPLRRWGFQKSFRFACDAVQQAFKPGEFEESEIPPVEETIAPRASCGGASSLSTACGPEMVESYVLLEHPELVLPVIKGVSRDKKSRRWAVYYRGQRHYFYDKNCGGCRKAYELAVHLRRQQVEEVEISQVYDEQLQQMQQGPPGTPETRGPCPGPCLRALVAYLLSELSTFLKEKGGEALGVDPEVAAAASTVAAAHAAAAKHAAGTSPILDHIALLRHCITEQKLPSQLQQQQLLLLIKQLLLLQLSSVRDFLLQTGLWRTIANQATAGQQQQQQQQQQQPLHEDSGSSSSCSPKPEVTTPAAEAAASAAASHAEAVLESADDTAMCVDC</sequence>
<feature type="region of interest" description="Disordered" evidence="1">
    <location>
        <begin position="34"/>
        <end position="55"/>
    </location>
</feature>
<dbReference type="Proteomes" id="UP000515125">
    <property type="component" value="Unplaced"/>
</dbReference>
<dbReference type="Pfam" id="PF14733">
    <property type="entry name" value="ACDC"/>
    <property type="match status" value="1"/>
</dbReference>
<name>A0A6P6S5D2_9EIME</name>